<sequence>MPGAAVELIRYNAETRRFEVGPLALDVLRATTTPVAVVAVCGRARQGKSFILNQLLSVTAGFQIGSTHRPCTKGLWMWSTPQARTDADGNPYHLVLLDTEGIDAYDQTAQYSTQIFSLAVLLSSLFVYNQMGGIDEAALDRLSLVVEMSKHIKVRSGATHGANGVSSGGDGSAASSTAGAAAGGDDAAARELRRFTPSFLWLLRDFYLKLEDEHGRKVTAREYLEAALTPVAGGGAGVDAKNAIRSSIKGLFPDRDCATLVRPMHEEQALVSLDTTPREELRPEFKEGVAWLLRLILLKAQPKRLGGFVLTGPVLAGLTEAYVAAINDGAGVAEQECRRAADAAEATYRAEFDEAVVAEEPELEREHTRALTVAKGAFAAVAIGEWSIRRANEARFLDACAARFAQVRARKLAEAAASVNDLLLSASSALAAAATTPAAASARNGGGGEGADPEAGPEPASSAAEVEAQLSRFLDGYASSACGPTKWPKLIEFMKHTYPALARGAAAAAEERGRLEARRLQAELDCVRAEAAAAGARGDGLARQLVAAEAQAEASGRRAAEQAAELADLRVALERERSKALLLEGHLTEAQLIAEKRLLCAQQESEARARAEAEQHGQQAVALGAQAAEERRRAEALSAEVVCELRSQVEGLTGQLAAAQDEAASYLSSFGGAKQEQAALQRALEEASAEITGLRLAGAAAARVSARTVA</sequence>
<evidence type="ECO:0000313" key="9">
    <source>
        <dbReference type="Proteomes" id="UP000054498"/>
    </source>
</evidence>
<evidence type="ECO:0000313" key="8">
    <source>
        <dbReference type="EMBL" id="KIZ05610.1"/>
    </source>
</evidence>
<gene>
    <name evidence="8" type="ORF">MNEG_2346</name>
</gene>
<dbReference type="GO" id="GO:0005525">
    <property type="term" value="F:GTP binding"/>
    <property type="evidence" value="ECO:0007669"/>
    <property type="project" value="UniProtKB-KW"/>
</dbReference>
<keyword evidence="3" id="KW-0342">GTP-binding</keyword>
<evidence type="ECO:0000256" key="3">
    <source>
        <dbReference type="ARBA" id="ARBA00023134"/>
    </source>
</evidence>
<proteinExistence type="inferred from homology"/>
<feature type="coiled-coil region" evidence="5">
    <location>
        <begin position="670"/>
        <end position="697"/>
    </location>
</feature>
<dbReference type="PANTHER" id="PTHR10751">
    <property type="entry name" value="GUANYLATE BINDING PROTEIN"/>
    <property type="match status" value="1"/>
</dbReference>
<dbReference type="Proteomes" id="UP000054498">
    <property type="component" value="Unassembled WGS sequence"/>
</dbReference>
<evidence type="ECO:0000256" key="1">
    <source>
        <dbReference type="ARBA" id="ARBA00022741"/>
    </source>
</evidence>
<dbReference type="GeneID" id="25735224"/>
<evidence type="ECO:0000256" key="4">
    <source>
        <dbReference type="PROSITE-ProRule" id="PRU01052"/>
    </source>
</evidence>
<dbReference type="InterPro" id="IPR036543">
    <property type="entry name" value="Guanylate-bd_C_sf"/>
</dbReference>
<evidence type="ECO:0000259" key="7">
    <source>
        <dbReference type="PROSITE" id="PS51715"/>
    </source>
</evidence>
<dbReference type="GO" id="GO:0003924">
    <property type="term" value="F:GTPase activity"/>
    <property type="evidence" value="ECO:0007669"/>
    <property type="project" value="InterPro"/>
</dbReference>
<evidence type="ECO:0000256" key="5">
    <source>
        <dbReference type="SAM" id="Coils"/>
    </source>
</evidence>
<dbReference type="RefSeq" id="XP_013904629.1">
    <property type="nucleotide sequence ID" value="XM_014049175.1"/>
</dbReference>
<evidence type="ECO:0000256" key="2">
    <source>
        <dbReference type="ARBA" id="ARBA00022801"/>
    </source>
</evidence>
<dbReference type="InterPro" id="IPR015894">
    <property type="entry name" value="Guanylate-bd_N"/>
</dbReference>
<reference evidence="8 9" key="1">
    <citation type="journal article" date="2013" name="BMC Genomics">
        <title>Reconstruction of the lipid metabolism for the microalga Monoraphidium neglectum from its genome sequence reveals characteristics suitable for biofuel production.</title>
        <authorList>
            <person name="Bogen C."/>
            <person name="Al-Dilaimi A."/>
            <person name="Albersmeier A."/>
            <person name="Wichmann J."/>
            <person name="Grundmann M."/>
            <person name="Rupp O."/>
            <person name="Lauersen K.J."/>
            <person name="Blifernez-Klassen O."/>
            <person name="Kalinowski J."/>
            <person name="Goesmann A."/>
            <person name="Mussgnug J.H."/>
            <person name="Kruse O."/>
        </authorList>
    </citation>
    <scope>NUCLEOTIDE SEQUENCE [LARGE SCALE GENOMIC DNA]</scope>
    <source>
        <strain evidence="8 9">SAG 48.87</strain>
    </source>
</reference>
<feature type="region of interest" description="Disordered" evidence="6">
    <location>
        <begin position="439"/>
        <end position="464"/>
    </location>
</feature>
<dbReference type="CDD" id="cd01851">
    <property type="entry name" value="GBP"/>
    <property type="match status" value="1"/>
</dbReference>
<dbReference type="SUPFAM" id="SSF48340">
    <property type="entry name" value="Interferon-induced guanylate-binding protein 1 (GBP1), C-terminal domain"/>
    <property type="match status" value="1"/>
</dbReference>
<evidence type="ECO:0000256" key="6">
    <source>
        <dbReference type="SAM" id="MobiDB-lite"/>
    </source>
</evidence>
<dbReference type="InterPro" id="IPR027417">
    <property type="entry name" value="P-loop_NTPase"/>
</dbReference>
<feature type="domain" description="GB1/RHD3-type G" evidence="7">
    <location>
        <begin position="32"/>
        <end position="302"/>
    </location>
</feature>
<dbReference type="AlphaFoldDB" id="A0A0D2MSV7"/>
<dbReference type="Gene3D" id="3.40.50.300">
    <property type="entry name" value="P-loop containing nucleotide triphosphate hydrolases"/>
    <property type="match status" value="1"/>
</dbReference>
<dbReference type="Pfam" id="PF02263">
    <property type="entry name" value="GBP"/>
    <property type="match status" value="2"/>
</dbReference>
<keyword evidence="2" id="KW-0378">Hydrolase</keyword>
<feature type="coiled-coil region" evidence="5">
    <location>
        <begin position="517"/>
        <end position="579"/>
    </location>
</feature>
<keyword evidence="9" id="KW-1185">Reference proteome</keyword>
<protein>
    <submittedName>
        <fullName evidence="8">Interferon-induced guanylate-binding protein 2</fullName>
    </submittedName>
</protein>
<dbReference type="KEGG" id="mng:MNEG_2346"/>
<dbReference type="OrthoDB" id="2135133at2759"/>
<feature type="compositionally biased region" description="Low complexity" evidence="6">
    <location>
        <begin position="453"/>
        <end position="464"/>
    </location>
</feature>
<name>A0A0D2MSV7_9CHLO</name>
<comment type="similarity">
    <text evidence="4">Belongs to the TRAFAC class dynamin-like GTPase superfamily. GB1/RHD3 GTPase family.</text>
</comment>
<organism evidence="8 9">
    <name type="scientific">Monoraphidium neglectum</name>
    <dbReference type="NCBI Taxonomy" id="145388"/>
    <lineage>
        <taxon>Eukaryota</taxon>
        <taxon>Viridiplantae</taxon>
        <taxon>Chlorophyta</taxon>
        <taxon>core chlorophytes</taxon>
        <taxon>Chlorophyceae</taxon>
        <taxon>CS clade</taxon>
        <taxon>Sphaeropleales</taxon>
        <taxon>Selenastraceae</taxon>
        <taxon>Monoraphidium</taxon>
    </lineage>
</organism>
<keyword evidence="5" id="KW-0175">Coiled coil</keyword>
<feature type="region of interest" description="Disordered" evidence="6">
    <location>
        <begin position="159"/>
        <end position="180"/>
    </location>
</feature>
<dbReference type="SUPFAM" id="SSF52540">
    <property type="entry name" value="P-loop containing nucleoside triphosphate hydrolases"/>
    <property type="match status" value="1"/>
</dbReference>
<dbReference type="PROSITE" id="PS51715">
    <property type="entry name" value="G_GB1_RHD3"/>
    <property type="match status" value="1"/>
</dbReference>
<keyword evidence="1" id="KW-0547">Nucleotide-binding</keyword>
<accession>A0A0D2MSV7</accession>
<dbReference type="InterPro" id="IPR030386">
    <property type="entry name" value="G_GB1_RHD3_dom"/>
</dbReference>
<dbReference type="EMBL" id="KK100482">
    <property type="protein sequence ID" value="KIZ05610.1"/>
    <property type="molecule type" value="Genomic_DNA"/>
</dbReference>